<dbReference type="Pfam" id="PF00440">
    <property type="entry name" value="TetR_N"/>
    <property type="match status" value="1"/>
</dbReference>
<dbReference type="PROSITE" id="PS50977">
    <property type="entry name" value="HTH_TETR_2"/>
    <property type="match status" value="1"/>
</dbReference>
<proteinExistence type="predicted"/>
<dbReference type="RefSeq" id="WP_155052275.1">
    <property type="nucleotide sequence ID" value="NZ_BAAAIB010000014.1"/>
</dbReference>
<dbReference type="PANTHER" id="PTHR30055:SF234">
    <property type="entry name" value="HTH-TYPE TRANSCRIPTIONAL REGULATOR BETI"/>
    <property type="match status" value="1"/>
</dbReference>
<evidence type="ECO:0000256" key="3">
    <source>
        <dbReference type="ARBA" id="ARBA00023163"/>
    </source>
</evidence>
<evidence type="ECO:0000259" key="5">
    <source>
        <dbReference type="PROSITE" id="PS50977"/>
    </source>
</evidence>
<organism evidence="6 7">
    <name type="scientific">Agromyces bracchium</name>
    <dbReference type="NCBI Taxonomy" id="88376"/>
    <lineage>
        <taxon>Bacteria</taxon>
        <taxon>Bacillati</taxon>
        <taxon>Actinomycetota</taxon>
        <taxon>Actinomycetes</taxon>
        <taxon>Micrococcales</taxon>
        <taxon>Microbacteriaceae</taxon>
        <taxon>Agromyces</taxon>
    </lineage>
</organism>
<dbReference type="PRINTS" id="PR00455">
    <property type="entry name" value="HTHTETR"/>
</dbReference>
<dbReference type="SUPFAM" id="SSF46689">
    <property type="entry name" value="Homeodomain-like"/>
    <property type="match status" value="1"/>
</dbReference>
<dbReference type="Gene3D" id="1.10.357.10">
    <property type="entry name" value="Tetracycline Repressor, domain 2"/>
    <property type="match status" value="1"/>
</dbReference>
<evidence type="ECO:0000256" key="1">
    <source>
        <dbReference type="ARBA" id="ARBA00023015"/>
    </source>
</evidence>
<keyword evidence="1" id="KW-0805">Transcription regulation</keyword>
<reference evidence="6 7" key="1">
    <citation type="submission" date="2019-11" db="EMBL/GenBank/DDBJ databases">
        <title>Agromyces kandeliae sp. nov., isolated from mangrove soil.</title>
        <authorList>
            <person name="Wang R."/>
        </authorList>
    </citation>
    <scope>NUCLEOTIDE SEQUENCE [LARGE SCALE GENOMIC DNA]</scope>
    <source>
        <strain evidence="6 7">JCM 11433</strain>
    </source>
</reference>
<keyword evidence="2 4" id="KW-0238">DNA-binding</keyword>
<feature type="domain" description="HTH tetR-type" evidence="5">
    <location>
        <begin position="13"/>
        <end position="73"/>
    </location>
</feature>
<dbReference type="AlphaFoldDB" id="A0A6I3MAW1"/>
<comment type="caution">
    <text evidence="6">The sequence shown here is derived from an EMBL/GenBank/DDBJ whole genome shotgun (WGS) entry which is preliminary data.</text>
</comment>
<evidence type="ECO:0000313" key="6">
    <source>
        <dbReference type="EMBL" id="MTH69272.1"/>
    </source>
</evidence>
<sequence>MSTEPGTRRRGVAETTAAIESAAIDLVIEHGYDQVTVDMICQAAGISQRTFFNHFKTKDAALLGTDEPAIDQQAAREFIVSDGPLLAEAAGLVRIEPDRLPADPSLIVRRIDAVSQNPMLLARQMERLTAIEDELRQIIALRLRQDAIKAGADDAELADLPEQAEIITHLLAGLMRYVGLSWARRAGDGTPPPIDAGHLTERLGRVIRKLG</sequence>
<evidence type="ECO:0000256" key="4">
    <source>
        <dbReference type="PROSITE-ProRule" id="PRU00335"/>
    </source>
</evidence>
<dbReference type="PROSITE" id="PS01081">
    <property type="entry name" value="HTH_TETR_1"/>
    <property type="match status" value="1"/>
</dbReference>
<protein>
    <submittedName>
        <fullName evidence="6">TetR family transcriptional regulator</fullName>
    </submittedName>
</protein>
<dbReference type="OrthoDB" id="8688418at2"/>
<keyword evidence="3" id="KW-0804">Transcription</keyword>
<dbReference type="GO" id="GO:0003700">
    <property type="term" value="F:DNA-binding transcription factor activity"/>
    <property type="evidence" value="ECO:0007669"/>
    <property type="project" value="TreeGrafter"/>
</dbReference>
<dbReference type="InterPro" id="IPR023772">
    <property type="entry name" value="DNA-bd_HTH_TetR-type_CS"/>
</dbReference>
<evidence type="ECO:0000313" key="7">
    <source>
        <dbReference type="Proteomes" id="UP000433071"/>
    </source>
</evidence>
<dbReference type="Proteomes" id="UP000433071">
    <property type="component" value="Unassembled WGS sequence"/>
</dbReference>
<dbReference type="EMBL" id="WMLB01000025">
    <property type="protein sequence ID" value="MTH69272.1"/>
    <property type="molecule type" value="Genomic_DNA"/>
</dbReference>
<dbReference type="GO" id="GO:0000976">
    <property type="term" value="F:transcription cis-regulatory region binding"/>
    <property type="evidence" value="ECO:0007669"/>
    <property type="project" value="TreeGrafter"/>
</dbReference>
<dbReference type="PANTHER" id="PTHR30055">
    <property type="entry name" value="HTH-TYPE TRANSCRIPTIONAL REGULATOR RUTR"/>
    <property type="match status" value="1"/>
</dbReference>
<keyword evidence="7" id="KW-1185">Reference proteome</keyword>
<evidence type="ECO:0000256" key="2">
    <source>
        <dbReference type="ARBA" id="ARBA00023125"/>
    </source>
</evidence>
<dbReference type="InterPro" id="IPR001647">
    <property type="entry name" value="HTH_TetR"/>
</dbReference>
<gene>
    <name evidence="6" type="ORF">GJ743_12930</name>
</gene>
<feature type="DNA-binding region" description="H-T-H motif" evidence="4">
    <location>
        <begin position="36"/>
        <end position="55"/>
    </location>
</feature>
<name>A0A6I3MAW1_9MICO</name>
<dbReference type="InterPro" id="IPR050109">
    <property type="entry name" value="HTH-type_TetR-like_transc_reg"/>
</dbReference>
<dbReference type="InterPro" id="IPR009057">
    <property type="entry name" value="Homeodomain-like_sf"/>
</dbReference>
<accession>A0A6I3MAW1</accession>